<reference evidence="2 3" key="1">
    <citation type="journal article" date="2011" name="Genome Biol.">
        <title>Comparative genome sequence analysis underscores mycoparasitism as the ancestral life style of Trichoderma.</title>
        <authorList>
            <person name="Kubicek C.P."/>
            <person name="Herrera-Estrella A."/>
            <person name="Seidl-Seiboth V."/>
            <person name="Martinez D.A."/>
            <person name="Druzhinina I.S."/>
            <person name="Thon M."/>
            <person name="Zeilinger S."/>
            <person name="Casas-Flores S."/>
            <person name="Horwitz B.A."/>
            <person name="Mukherjee P.K."/>
            <person name="Mukherjee M."/>
            <person name="Kredics L."/>
            <person name="Alcaraz L.D."/>
            <person name="Aerts A."/>
            <person name="Antal Z."/>
            <person name="Atanasova L."/>
            <person name="Cervantes-Badillo M.G."/>
            <person name="Challacombe J."/>
            <person name="Chertkov O."/>
            <person name="McCluskey K."/>
            <person name="Coulpier F."/>
            <person name="Deshpande N."/>
            <person name="von Doehren H."/>
            <person name="Ebbole D.J."/>
            <person name="Esquivel-Naranjo E.U."/>
            <person name="Fekete E."/>
            <person name="Flipphi M."/>
            <person name="Glaser F."/>
            <person name="Gomez-Rodriguez E.Y."/>
            <person name="Gruber S."/>
            <person name="Han C."/>
            <person name="Henrissat B."/>
            <person name="Hermosa R."/>
            <person name="Hernandez-Onate M."/>
            <person name="Karaffa L."/>
            <person name="Kosti I."/>
            <person name="Le Crom S."/>
            <person name="Lindquist E."/>
            <person name="Lucas S."/>
            <person name="Luebeck M."/>
            <person name="Luebeck P.S."/>
            <person name="Margeot A."/>
            <person name="Metz B."/>
            <person name="Misra M."/>
            <person name="Nevalainen H."/>
            <person name="Omann M."/>
            <person name="Packer N."/>
            <person name="Perrone G."/>
            <person name="Uresti-Rivera E.E."/>
            <person name="Salamov A."/>
            <person name="Schmoll M."/>
            <person name="Seiboth B."/>
            <person name="Shapiro H."/>
            <person name="Sukno S."/>
            <person name="Tamayo-Ramos J.A."/>
            <person name="Tisch D."/>
            <person name="Wiest A."/>
            <person name="Wilkinson H.H."/>
            <person name="Zhang M."/>
            <person name="Coutinho P.M."/>
            <person name="Kenerley C.M."/>
            <person name="Monte E."/>
            <person name="Baker S.E."/>
            <person name="Grigoriev I.V."/>
        </authorList>
    </citation>
    <scope>NUCLEOTIDE SEQUENCE [LARGE SCALE GENOMIC DNA]</scope>
    <source>
        <strain evidence="3">ATCC 20476 / IMI 206040</strain>
    </source>
</reference>
<dbReference type="AlphaFoldDB" id="G9NMI4"/>
<gene>
    <name evidence="2" type="ORF">TRIATDRAFT_255645</name>
</gene>
<sequence>MRCYGGSRLRRHGNITTWSKLMFCWHSASLCVAAAEIRTPAAVCVFCPQLGLDACSRHTTLWLMLPFHAHYTSSHHQGAKASIFPFLAYQTPSTTADPQQPPPRSVILTRISHSAAIA</sequence>
<keyword evidence="3" id="KW-1185">Reference proteome</keyword>
<proteinExistence type="predicted"/>
<dbReference type="EMBL" id="ABDG02000019">
    <property type="protein sequence ID" value="EHK48114.1"/>
    <property type="molecule type" value="Genomic_DNA"/>
</dbReference>
<feature type="signal peptide" evidence="1">
    <location>
        <begin position="1"/>
        <end position="34"/>
    </location>
</feature>
<evidence type="ECO:0008006" key="4">
    <source>
        <dbReference type="Google" id="ProtNLM"/>
    </source>
</evidence>
<evidence type="ECO:0000313" key="3">
    <source>
        <dbReference type="Proteomes" id="UP000005426"/>
    </source>
</evidence>
<name>G9NMI4_HYPAI</name>
<dbReference type="HOGENOM" id="CLU_2073477_0_0_1"/>
<keyword evidence="1" id="KW-0732">Signal</keyword>
<protein>
    <recommendedName>
        <fullName evidence="4">Secreted protein</fullName>
    </recommendedName>
</protein>
<evidence type="ECO:0000256" key="1">
    <source>
        <dbReference type="SAM" id="SignalP"/>
    </source>
</evidence>
<comment type="caution">
    <text evidence="2">The sequence shown here is derived from an EMBL/GenBank/DDBJ whole genome shotgun (WGS) entry which is preliminary data.</text>
</comment>
<dbReference type="Proteomes" id="UP000005426">
    <property type="component" value="Unassembled WGS sequence"/>
</dbReference>
<accession>G9NMI4</accession>
<feature type="chain" id="PRO_5003524448" description="Secreted protein" evidence="1">
    <location>
        <begin position="35"/>
        <end position="118"/>
    </location>
</feature>
<organism evidence="2 3">
    <name type="scientific">Hypocrea atroviridis (strain ATCC 20476 / IMI 206040)</name>
    <name type="common">Trichoderma atroviride</name>
    <dbReference type="NCBI Taxonomy" id="452589"/>
    <lineage>
        <taxon>Eukaryota</taxon>
        <taxon>Fungi</taxon>
        <taxon>Dikarya</taxon>
        <taxon>Ascomycota</taxon>
        <taxon>Pezizomycotina</taxon>
        <taxon>Sordariomycetes</taxon>
        <taxon>Hypocreomycetidae</taxon>
        <taxon>Hypocreales</taxon>
        <taxon>Hypocreaceae</taxon>
        <taxon>Trichoderma</taxon>
    </lineage>
</organism>
<evidence type="ECO:0000313" key="2">
    <source>
        <dbReference type="EMBL" id="EHK48114.1"/>
    </source>
</evidence>